<evidence type="ECO:0000313" key="2">
    <source>
        <dbReference type="EMBL" id="UOE40719.1"/>
    </source>
</evidence>
<name>A0ABY4BPD1_9FLAO</name>
<feature type="transmembrane region" description="Helical" evidence="1">
    <location>
        <begin position="343"/>
        <end position="361"/>
    </location>
</feature>
<evidence type="ECO:0008006" key="4">
    <source>
        <dbReference type="Google" id="ProtNLM"/>
    </source>
</evidence>
<dbReference type="RefSeq" id="WP_243548686.1">
    <property type="nucleotide sequence ID" value="NZ_CP094532.1"/>
</dbReference>
<keyword evidence="1" id="KW-1133">Transmembrane helix</keyword>
<feature type="transmembrane region" description="Helical" evidence="1">
    <location>
        <begin position="67"/>
        <end position="85"/>
    </location>
</feature>
<gene>
    <name evidence="2" type="ORF">MTP09_12535</name>
</gene>
<protein>
    <recommendedName>
        <fullName evidence="4">Glycosyltransferase RgtA/B/C/D-like domain-containing protein</fullName>
    </recommendedName>
</protein>
<feature type="transmembrane region" description="Helical" evidence="1">
    <location>
        <begin position="186"/>
        <end position="207"/>
    </location>
</feature>
<evidence type="ECO:0000256" key="1">
    <source>
        <dbReference type="SAM" id="Phobius"/>
    </source>
</evidence>
<dbReference type="Proteomes" id="UP000831460">
    <property type="component" value="Chromosome"/>
</dbReference>
<organism evidence="2 3">
    <name type="scientific">Chryseobacterium suipulveris</name>
    <dbReference type="NCBI Taxonomy" id="2929800"/>
    <lineage>
        <taxon>Bacteria</taxon>
        <taxon>Pseudomonadati</taxon>
        <taxon>Bacteroidota</taxon>
        <taxon>Flavobacteriia</taxon>
        <taxon>Flavobacteriales</taxon>
        <taxon>Weeksellaceae</taxon>
        <taxon>Chryseobacterium group</taxon>
        <taxon>Chryseobacterium</taxon>
    </lineage>
</organism>
<accession>A0ABY4BPD1</accession>
<keyword evidence="3" id="KW-1185">Reference proteome</keyword>
<feature type="transmembrane region" description="Helical" evidence="1">
    <location>
        <begin position="106"/>
        <end position="130"/>
    </location>
</feature>
<keyword evidence="1" id="KW-0472">Membrane</keyword>
<feature type="transmembrane region" description="Helical" evidence="1">
    <location>
        <begin position="288"/>
        <end position="309"/>
    </location>
</feature>
<dbReference type="EMBL" id="CP094532">
    <property type="protein sequence ID" value="UOE40719.1"/>
    <property type="molecule type" value="Genomic_DNA"/>
</dbReference>
<feature type="transmembrane region" description="Helical" evidence="1">
    <location>
        <begin position="6"/>
        <end position="29"/>
    </location>
</feature>
<feature type="transmembrane region" description="Helical" evidence="1">
    <location>
        <begin position="256"/>
        <end position="276"/>
    </location>
</feature>
<feature type="transmembrane region" description="Helical" evidence="1">
    <location>
        <begin position="315"/>
        <end position="336"/>
    </location>
</feature>
<reference evidence="2 3" key="1">
    <citation type="submission" date="2022-03" db="EMBL/GenBank/DDBJ databases">
        <title>Chryseobacterium sp. isolated from particulate matters in swine house.</title>
        <authorList>
            <person name="Won M."/>
            <person name="Kim S.-J."/>
            <person name="Kwon S.-W."/>
        </authorList>
    </citation>
    <scope>NUCLEOTIDE SEQUENCE [LARGE SCALE GENOMIC DNA]</scope>
    <source>
        <strain evidence="2 3">SC2-2</strain>
    </source>
</reference>
<feature type="transmembrane region" description="Helical" evidence="1">
    <location>
        <begin position="142"/>
        <end position="174"/>
    </location>
</feature>
<sequence>MNKYSYLAVIAVVFYFLNSFFLSSGGIGYDSLSYFGIASDLPALKANLFPLGYPVVIWIFHFVFQDYFWAVKMLNITMVVIILLFSHFKRFYFRETVLLFTGKAMFFSLNLAVSEGPFLFFTYFLMFLLHQRFHEKICSRKFIVFTTLILVALFTVRYSGIYIYMGIGAFWLMVKLLNRKLDSERDLFWVLVFAGIGILCYLGFNYYTYSSFTGENLRGAPAHYFPIYILRDLLGVTNVVDPFIGLKPASNSWVSIGFQLLIMVLDFFLLGYFVKLYRRKKDALIVDFYWLLWTVAIFYTVTLFISGLVQQIEEMNVRMLAAANLIFFFSFLLIYFKNLKSDRLIFGVGCFFLFFLMAYHLKNPVYYFKNRDQIKPQMSKFKDRKYSFNDEKDGPGLITVYHIPLINKELRYKHTQNQLGDVKISVAGTINPQIKWLKYDTIKDKSQVLYTSELKLKR</sequence>
<keyword evidence="1" id="KW-0812">Transmembrane</keyword>
<evidence type="ECO:0000313" key="3">
    <source>
        <dbReference type="Proteomes" id="UP000831460"/>
    </source>
</evidence>
<proteinExistence type="predicted"/>